<sequence>MTTATIENVEILDTTPVRDQVAAEIITLLNDIGSNYLKIGALLAEGKEDFDNQRDFLEWADDTFGIKKAQCYNLMNISRVFATRKEFSGVAMRVLLMLVPFADEGELMDRAADMAAVGELDTAAANQLLGKPAKGAVSPALAAVKQALAAQQATQEVDNQAREITQPAPTSAPQAESANNAPFDTEEATAPATVPTVAPAVPDAIQEGLLSELKKLREDNAALSARILELTATRETKKASAPMLPQFKSKCMYARLGLSVEQSMSLSAVNKAKRELVKLGYGEGHDAWPLIQEAVGHLANS</sequence>
<proteinExistence type="predicted"/>
<evidence type="ECO:0000256" key="2">
    <source>
        <dbReference type="SAM" id="MobiDB-lite"/>
    </source>
</evidence>
<feature type="compositionally biased region" description="Polar residues" evidence="2">
    <location>
        <begin position="167"/>
        <end position="182"/>
    </location>
</feature>
<dbReference type="Proteomes" id="UP000596240">
    <property type="component" value="Segment"/>
</dbReference>
<accession>A0A7U0J6A7</accession>
<gene>
    <name evidence="3" type="ORF">vBKpPFBKp16_011</name>
</gene>
<protein>
    <submittedName>
        <fullName evidence="3">Uncharacterized protein</fullName>
    </submittedName>
</protein>
<dbReference type="EMBL" id="MW394389">
    <property type="protein sequence ID" value="QQV91706.1"/>
    <property type="molecule type" value="Genomic_DNA"/>
</dbReference>
<keyword evidence="4" id="KW-1185">Reference proteome</keyword>
<reference evidence="3 4" key="1">
    <citation type="submission" date="2020-12" db="EMBL/GenBank/DDBJ databases">
        <title>Genomic characterization of four novel bacteriophages infecting Klebsiella pneumoniae.</title>
        <authorList>
            <person name="Estrada Bonilla B."/>
            <person name="Costa A.R."/>
            <person name="van Rossum T."/>
            <person name="Hagedoorn S."/>
            <person name="Wallinga H."/>
            <person name="Xiao M."/>
            <person name="Song W."/>
            <person name="Haas P.-J."/>
            <person name="Nobrega F.L."/>
            <person name="Brouns S.J.J."/>
        </authorList>
    </citation>
    <scope>NUCLEOTIDE SEQUENCE [LARGE SCALE GENOMIC DNA]</scope>
</reference>
<feature type="region of interest" description="Disordered" evidence="2">
    <location>
        <begin position="165"/>
        <end position="198"/>
    </location>
</feature>
<evidence type="ECO:0000313" key="4">
    <source>
        <dbReference type="Proteomes" id="UP000596240"/>
    </source>
</evidence>
<feature type="compositionally biased region" description="Low complexity" evidence="2">
    <location>
        <begin position="188"/>
        <end position="198"/>
    </location>
</feature>
<organism evidence="3 4">
    <name type="scientific">Klebsiella phage vB_KpP_FBKp16</name>
    <dbReference type="NCBI Taxonomy" id="2801836"/>
    <lineage>
        <taxon>Viruses</taxon>
        <taxon>Duplodnaviria</taxon>
        <taxon>Heunggongvirae</taxon>
        <taxon>Uroviricota</taxon>
        <taxon>Caudoviricetes</taxon>
        <taxon>Autographivirales</taxon>
        <taxon>Autosignataviridae</taxon>
        <taxon>Molineuxvirinae</taxon>
        <taxon>Gansuvirus</taxon>
        <taxon>Gansuvirus FBKp16</taxon>
    </lineage>
</organism>
<name>A0A7U0J6A7_9CAUD</name>
<keyword evidence="1" id="KW-0175">Coiled coil</keyword>
<feature type="coiled-coil region" evidence="1">
    <location>
        <begin position="206"/>
        <end position="233"/>
    </location>
</feature>
<evidence type="ECO:0000256" key="1">
    <source>
        <dbReference type="SAM" id="Coils"/>
    </source>
</evidence>
<evidence type="ECO:0000313" key="3">
    <source>
        <dbReference type="EMBL" id="QQV91706.1"/>
    </source>
</evidence>